<evidence type="ECO:0000313" key="2">
    <source>
        <dbReference type="Proteomes" id="UP000053455"/>
    </source>
</evidence>
<evidence type="ECO:0000313" key="1">
    <source>
        <dbReference type="EMBL" id="KLI64637.1"/>
    </source>
</evidence>
<sequence length="208" mass="23609">MTKPDKVFCIGFQKTGTSSMRDALQILGYRVKGVFGRELPLKDLRANFVNIGLGLAAEYDAVEDMPWPLMYKELDAHFPGAKFILTLRKTDKWYQSIAGHFGDNPYHIQQLTYGEDAPAPVGHEERYCSVYERHNSEVLAYFKDRPADLLVIELEKGDGWAKLGDFLGVPVPDGPFVRINSSKQRQSIPQRIVKRLNRMGMNLKTMDG</sequence>
<dbReference type="SUPFAM" id="SSF52540">
    <property type="entry name" value="P-loop containing nucleoside triphosphate hydrolases"/>
    <property type="match status" value="1"/>
</dbReference>
<name>A0A0H0XRQ9_9SPHN</name>
<dbReference type="Proteomes" id="UP000053455">
    <property type="component" value="Unassembled WGS sequence"/>
</dbReference>
<dbReference type="RefSeq" id="WP_047092502.1">
    <property type="nucleotide sequence ID" value="NZ_LBHU01000001.1"/>
</dbReference>
<protein>
    <recommendedName>
        <fullName evidence="3">Sulfotransferase family protein</fullName>
    </recommendedName>
</protein>
<dbReference type="STRING" id="874156.GCA_001021555_00569"/>
<dbReference type="PANTHER" id="PTHR36978:SF4">
    <property type="entry name" value="P-LOOP CONTAINING NUCLEOSIDE TRIPHOSPHATE HYDROLASE PROTEIN"/>
    <property type="match status" value="1"/>
</dbReference>
<dbReference type="InterPro" id="IPR027417">
    <property type="entry name" value="P-loop_NTPase"/>
</dbReference>
<proteinExistence type="predicted"/>
<reference evidence="1 2" key="1">
    <citation type="submission" date="2015-04" db="EMBL/GenBank/DDBJ databases">
        <title>The draft genome sequence of Erythrobacter marinus HWDM-33.</title>
        <authorList>
            <person name="Zhuang L."/>
            <person name="Liu Y."/>
            <person name="Shao Z."/>
        </authorList>
    </citation>
    <scope>NUCLEOTIDE SEQUENCE [LARGE SCALE GENOMIC DNA]</scope>
    <source>
        <strain evidence="1 2">HWDM-33</strain>
    </source>
</reference>
<dbReference type="AlphaFoldDB" id="A0A0H0XRQ9"/>
<accession>A0A0H0XRQ9</accession>
<comment type="caution">
    <text evidence="1">The sequence shown here is derived from an EMBL/GenBank/DDBJ whole genome shotgun (WGS) entry which is preliminary data.</text>
</comment>
<dbReference type="Pfam" id="PF17784">
    <property type="entry name" value="Sulfotransfer_4"/>
    <property type="match status" value="2"/>
</dbReference>
<keyword evidence="2" id="KW-1185">Reference proteome</keyword>
<organism evidence="1 2">
    <name type="scientific">Aurantiacibacter marinus</name>
    <dbReference type="NCBI Taxonomy" id="874156"/>
    <lineage>
        <taxon>Bacteria</taxon>
        <taxon>Pseudomonadati</taxon>
        <taxon>Pseudomonadota</taxon>
        <taxon>Alphaproteobacteria</taxon>
        <taxon>Sphingomonadales</taxon>
        <taxon>Erythrobacteraceae</taxon>
        <taxon>Aurantiacibacter</taxon>
    </lineage>
</organism>
<dbReference type="Gene3D" id="3.40.50.300">
    <property type="entry name" value="P-loop containing nucleotide triphosphate hydrolases"/>
    <property type="match status" value="1"/>
</dbReference>
<dbReference type="OrthoDB" id="9806624at2"/>
<dbReference type="EMBL" id="LBHU01000001">
    <property type="protein sequence ID" value="KLI64637.1"/>
    <property type="molecule type" value="Genomic_DNA"/>
</dbReference>
<evidence type="ECO:0008006" key="3">
    <source>
        <dbReference type="Google" id="ProtNLM"/>
    </source>
</evidence>
<gene>
    <name evidence="1" type="ORF">AAV99_03535</name>
</gene>
<dbReference type="PANTHER" id="PTHR36978">
    <property type="entry name" value="P-LOOP CONTAINING NUCLEOTIDE TRIPHOSPHATE HYDROLASE"/>
    <property type="match status" value="1"/>
</dbReference>
<dbReference type="InterPro" id="IPR040632">
    <property type="entry name" value="Sulfotransfer_4"/>
</dbReference>
<dbReference type="PATRIC" id="fig|874156.12.peg.739"/>